<gene>
    <name evidence="1" type="ORF">METZ01_LOCUS363946</name>
</gene>
<accession>A0A382SNE5</accession>
<organism evidence="1">
    <name type="scientific">marine metagenome</name>
    <dbReference type="NCBI Taxonomy" id="408172"/>
    <lineage>
        <taxon>unclassified sequences</taxon>
        <taxon>metagenomes</taxon>
        <taxon>ecological metagenomes</taxon>
    </lineage>
</organism>
<evidence type="ECO:0000313" key="1">
    <source>
        <dbReference type="EMBL" id="SVD11092.1"/>
    </source>
</evidence>
<name>A0A382SNE5_9ZZZZ</name>
<sequence length="31" mass="3725">MQTLIQTRPQLEQHLKTINRDSRIAIDTEFK</sequence>
<dbReference type="EMBL" id="UINC01130187">
    <property type="protein sequence ID" value="SVD11092.1"/>
    <property type="molecule type" value="Genomic_DNA"/>
</dbReference>
<reference evidence="1" key="1">
    <citation type="submission" date="2018-05" db="EMBL/GenBank/DDBJ databases">
        <authorList>
            <person name="Lanie J.A."/>
            <person name="Ng W.-L."/>
            <person name="Kazmierczak K.M."/>
            <person name="Andrzejewski T.M."/>
            <person name="Davidsen T.M."/>
            <person name="Wayne K.J."/>
            <person name="Tettelin H."/>
            <person name="Glass J.I."/>
            <person name="Rusch D."/>
            <person name="Podicherti R."/>
            <person name="Tsui H.-C.T."/>
            <person name="Winkler M.E."/>
        </authorList>
    </citation>
    <scope>NUCLEOTIDE SEQUENCE</scope>
</reference>
<protein>
    <submittedName>
        <fullName evidence="1">Uncharacterized protein</fullName>
    </submittedName>
</protein>
<proteinExistence type="predicted"/>
<dbReference type="AlphaFoldDB" id="A0A382SNE5"/>
<feature type="non-terminal residue" evidence="1">
    <location>
        <position position="31"/>
    </location>
</feature>